<evidence type="ECO:0000256" key="1">
    <source>
        <dbReference type="SAM" id="MobiDB-lite"/>
    </source>
</evidence>
<accession>A0AAT9J9E4</accession>
<reference evidence="2" key="1">
    <citation type="journal article" date="2024" name="Environ. Microbiol. Rep.">
        <title>Hiding in plain sight: The discovery of complete genomes of 11 hypothetical spindle-shaped viruses that putatively infect mesophilic ammonia-oxidizing archaea.</title>
        <authorList>
            <person name="Ni Y."/>
            <person name="Xu T."/>
            <person name="Yan S."/>
            <person name="Chen L."/>
            <person name="Wang Y."/>
        </authorList>
    </citation>
    <scope>NUCLEOTIDE SEQUENCE</scope>
    <source>
        <strain evidence="2">NTT2</strain>
    </source>
</reference>
<feature type="region of interest" description="Disordered" evidence="1">
    <location>
        <begin position="22"/>
        <end position="42"/>
    </location>
</feature>
<sequence length="42" mass="4560">MSIFDLLVDVAVASAIIKTTKKLSDDTKESDNSKYEALGVKD</sequence>
<protein>
    <submittedName>
        <fullName evidence="2">ORF61</fullName>
    </submittedName>
</protein>
<reference evidence="2" key="2">
    <citation type="submission" date="2024-03" db="EMBL/GenBank/DDBJ databases">
        <authorList>
            <person name="Ni Y."/>
            <person name="Xu T."/>
            <person name="Yan S."/>
            <person name="Chen L."/>
            <person name="Wang Y."/>
        </authorList>
    </citation>
    <scope>NUCLEOTIDE SEQUENCE</scope>
    <source>
        <strain evidence="2">NTT2</strain>
    </source>
</reference>
<name>A0AAT9J9E4_9VIRU</name>
<proteinExistence type="predicted"/>
<dbReference type="EMBL" id="BK067783">
    <property type="protein sequence ID" value="DBA51760.1"/>
    <property type="molecule type" value="Genomic_DNA"/>
</dbReference>
<organism evidence="2">
    <name type="scientific">Nitrosopumilaceae spindle-shaped virus</name>
    <dbReference type="NCBI Taxonomy" id="3065433"/>
    <lineage>
        <taxon>Viruses</taxon>
    </lineage>
</organism>
<evidence type="ECO:0000313" key="2">
    <source>
        <dbReference type="EMBL" id="DBA51760.1"/>
    </source>
</evidence>